<gene>
    <name evidence="4" type="ORF">DOO78_09010</name>
</gene>
<evidence type="ECO:0000313" key="4">
    <source>
        <dbReference type="EMBL" id="RAI59171.1"/>
    </source>
</evidence>
<dbReference type="RefSeq" id="WP_111469429.1">
    <property type="nucleotide sequence ID" value="NZ_QLIX01000005.1"/>
</dbReference>
<dbReference type="AlphaFoldDB" id="A0A327M784"/>
<feature type="domain" description="CHASE2" evidence="3">
    <location>
        <begin position="50"/>
        <end position="418"/>
    </location>
</feature>
<keyword evidence="2" id="KW-0472">Membrane</keyword>
<dbReference type="InterPro" id="IPR007890">
    <property type="entry name" value="CHASE2"/>
</dbReference>
<evidence type="ECO:0000256" key="1">
    <source>
        <dbReference type="SAM" id="MobiDB-lite"/>
    </source>
</evidence>
<dbReference type="OrthoDB" id="7348688at2"/>
<dbReference type="Proteomes" id="UP000249065">
    <property type="component" value="Unassembled WGS sequence"/>
</dbReference>
<sequence length="514" mass="55708">MGAAPASTGLSHKRRWLVYAALYLCFAVLDPFGIDGALRQHGREFVSRTIGHLYGLSTHLGLASAKNPGLDVSVLLIDEAYVQGGEQQGRWPISWVTQAKLLEQVLEHGPRAVFLDFVFETPRSDQEFEALKAVLETTEIPIVLGDFLAPPLPSGLTRRPCAEPRSKQQRPDSRPIGRTHPDIACAARDTAPIRWEFEDYASHYPLAVLPPAEKGEPTATQPGGDPPEAVLTPAPALYRIVIGQRASRDLAAADEADKMLVAWQTRGSPLEQARIQGTCDRTDPPFLAILGALLPRAEQHLASPSSRWIVPYEPCLPVDTVTASQLEAHAAEIGEPGSGHPSPFAGRIVLIGSGRGEGDPDVVRMPSGAEVPGVMLHAMALDNLLRFGADNYWGFRKTKLVSEIELSDLISSLVILFTALLNQNWIRNVPPLAIAALMLFVSVLVFKISVVDVMITLFVLLVSEQFLNFMNHLHGNLSHGSGRQGTAPPPTSHTPALGLGPSQEETLHDAKHQA</sequence>
<evidence type="ECO:0000313" key="5">
    <source>
        <dbReference type="Proteomes" id="UP000249065"/>
    </source>
</evidence>
<feature type="region of interest" description="Disordered" evidence="1">
    <location>
        <begin position="480"/>
        <end position="514"/>
    </location>
</feature>
<reference evidence="5" key="1">
    <citation type="submission" date="2018-06" db="EMBL/GenBank/DDBJ databases">
        <authorList>
            <person name="Khan S.A."/>
        </authorList>
    </citation>
    <scope>NUCLEOTIDE SEQUENCE [LARGE SCALE GENOMIC DNA]</scope>
    <source>
        <strain evidence="5">DB-1506</strain>
    </source>
</reference>
<dbReference type="EMBL" id="QLIX01000005">
    <property type="protein sequence ID" value="RAI59171.1"/>
    <property type="molecule type" value="Genomic_DNA"/>
</dbReference>
<protein>
    <recommendedName>
        <fullName evidence="3">CHASE2 domain-containing protein</fullName>
    </recommendedName>
</protein>
<name>A0A327M784_9PROT</name>
<keyword evidence="2" id="KW-1133">Transmembrane helix</keyword>
<keyword evidence="5" id="KW-1185">Reference proteome</keyword>
<dbReference type="SMART" id="SM01080">
    <property type="entry name" value="CHASE2"/>
    <property type="match status" value="1"/>
</dbReference>
<feature type="region of interest" description="Disordered" evidence="1">
    <location>
        <begin position="155"/>
        <end position="183"/>
    </location>
</feature>
<proteinExistence type="predicted"/>
<dbReference type="Pfam" id="PF05226">
    <property type="entry name" value="CHASE2"/>
    <property type="match status" value="1"/>
</dbReference>
<evidence type="ECO:0000259" key="3">
    <source>
        <dbReference type="SMART" id="SM01080"/>
    </source>
</evidence>
<organism evidence="4 5">
    <name type="scientific">Roseicella frigidaeris</name>
    <dbReference type="NCBI Taxonomy" id="2230885"/>
    <lineage>
        <taxon>Bacteria</taxon>
        <taxon>Pseudomonadati</taxon>
        <taxon>Pseudomonadota</taxon>
        <taxon>Alphaproteobacteria</taxon>
        <taxon>Acetobacterales</taxon>
        <taxon>Roseomonadaceae</taxon>
        <taxon>Roseicella</taxon>
    </lineage>
</organism>
<evidence type="ECO:0000256" key="2">
    <source>
        <dbReference type="SAM" id="Phobius"/>
    </source>
</evidence>
<feature type="transmembrane region" description="Helical" evidence="2">
    <location>
        <begin position="16"/>
        <end position="38"/>
    </location>
</feature>
<feature type="transmembrane region" description="Helical" evidence="2">
    <location>
        <begin position="432"/>
        <end position="462"/>
    </location>
</feature>
<accession>A0A327M784</accession>
<feature type="compositionally biased region" description="Basic and acidic residues" evidence="1">
    <location>
        <begin position="505"/>
        <end position="514"/>
    </location>
</feature>
<comment type="caution">
    <text evidence="4">The sequence shown here is derived from an EMBL/GenBank/DDBJ whole genome shotgun (WGS) entry which is preliminary data.</text>
</comment>
<feature type="compositionally biased region" description="Basic and acidic residues" evidence="1">
    <location>
        <begin position="160"/>
        <end position="181"/>
    </location>
</feature>
<keyword evidence="2" id="KW-0812">Transmembrane</keyword>